<sequence>MKLKIRLKTVNDASLFTAKCNEYRDNDVDYLVGRYIIDGKSLMGILSTGLDKVCEVDFHCDNKQICNQFRQDMKLWIAEDK</sequence>
<proteinExistence type="predicted"/>
<evidence type="ECO:0000313" key="4">
    <source>
        <dbReference type="Proteomes" id="UP000284267"/>
    </source>
</evidence>
<comment type="caution">
    <text evidence="1">The sequence shown here is derived from an EMBL/GenBank/DDBJ whole genome shotgun (WGS) entry which is preliminary data.</text>
</comment>
<dbReference type="RefSeq" id="WP_118197476.1">
    <property type="nucleotide sequence ID" value="NZ_CABJDZ010000001.1"/>
</dbReference>
<dbReference type="Proteomes" id="UP000284267">
    <property type="component" value="Unassembled WGS sequence"/>
</dbReference>
<dbReference type="AlphaFoldDB" id="A0A414SKP4"/>
<protein>
    <submittedName>
        <fullName evidence="1">HPr family phosphocarrier protein</fullName>
    </submittedName>
</protein>
<organism evidence="1 3">
    <name type="scientific">Blautia obeum</name>
    <dbReference type="NCBI Taxonomy" id="40520"/>
    <lineage>
        <taxon>Bacteria</taxon>
        <taxon>Bacillati</taxon>
        <taxon>Bacillota</taxon>
        <taxon>Clostridia</taxon>
        <taxon>Lachnospirales</taxon>
        <taxon>Lachnospiraceae</taxon>
        <taxon>Blautia</taxon>
    </lineage>
</organism>
<evidence type="ECO:0000313" key="1">
    <source>
        <dbReference type="EMBL" id="RHG20153.1"/>
    </source>
</evidence>
<evidence type="ECO:0000313" key="3">
    <source>
        <dbReference type="Proteomes" id="UP000284220"/>
    </source>
</evidence>
<dbReference type="SUPFAM" id="SSF55594">
    <property type="entry name" value="HPr-like"/>
    <property type="match status" value="1"/>
</dbReference>
<dbReference type="InterPro" id="IPR035895">
    <property type="entry name" value="HPr-like_sf"/>
</dbReference>
<accession>A0A414SKP4</accession>
<dbReference type="EMBL" id="QROE01000001">
    <property type="protein sequence ID" value="RHK98366.1"/>
    <property type="molecule type" value="Genomic_DNA"/>
</dbReference>
<gene>
    <name evidence="2" type="ORF">DW040_03395</name>
    <name evidence="1" type="ORF">DW272_02805</name>
</gene>
<evidence type="ECO:0000313" key="2">
    <source>
        <dbReference type="EMBL" id="RHK98366.1"/>
    </source>
</evidence>
<name>A0A414SKP4_9FIRM</name>
<reference evidence="3 4" key="1">
    <citation type="submission" date="2018-08" db="EMBL/GenBank/DDBJ databases">
        <title>A genome reference for cultivated species of the human gut microbiota.</title>
        <authorList>
            <person name="Zou Y."/>
            <person name="Xue W."/>
            <person name="Luo G."/>
        </authorList>
    </citation>
    <scope>NUCLEOTIDE SEQUENCE [LARGE SCALE GENOMIC DNA]</scope>
    <source>
        <strain evidence="2 4">AF39-4</strain>
        <strain evidence="1 3">AM22-9LB</strain>
    </source>
</reference>
<dbReference type="EMBL" id="QRHZ01000001">
    <property type="protein sequence ID" value="RHG20153.1"/>
    <property type="molecule type" value="Genomic_DNA"/>
</dbReference>
<dbReference type="Proteomes" id="UP000284220">
    <property type="component" value="Unassembled WGS sequence"/>
</dbReference>